<evidence type="ECO:0000313" key="3">
    <source>
        <dbReference type="Proteomes" id="UP000738349"/>
    </source>
</evidence>
<keyword evidence="1" id="KW-0472">Membrane</keyword>
<sequence>MPALRNLFTTITWPAFALICLRSQLLLLGYKHMRITDLLFQLSLIRVGHRHQHFFYYPIFQAQGVPAELGGWINFARTVGGFSVGYYQEPWLELVGANASFGTQAGIVAFAVVAVALAHIYGGRLRQKFVIHS</sequence>
<evidence type="ECO:0000313" key="2">
    <source>
        <dbReference type="EMBL" id="KAH7152564.1"/>
    </source>
</evidence>
<keyword evidence="1" id="KW-0812">Transmembrane</keyword>
<feature type="transmembrane region" description="Helical" evidence="1">
    <location>
        <begin position="101"/>
        <end position="121"/>
    </location>
</feature>
<dbReference type="AlphaFoldDB" id="A0A9P9JBF6"/>
<dbReference type="Proteomes" id="UP000738349">
    <property type="component" value="Unassembled WGS sequence"/>
</dbReference>
<evidence type="ECO:0000256" key="1">
    <source>
        <dbReference type="SAM" id="Phobius"/>
    </source>
</evidence>
<dbReference type="EMBL" id="JAGMUV010000006">
    <property type="protein sequence ID" value="KAH7152564.1"/>
    <property type="molecule type" value="Genomic_DNA"/>
</dbReference>
<comment type="caution">
    <text evidence="2">The sequence shown here is derived from an EMBL/GenBank/DDBJ whole genome shotgun (WGS) entry which is preliminary data.</text>
</comment>
<reference evidence="2" key="1">
    <citation type="journal article" date="2021" name="Nat. Commun.">
        <title>Genetic determinants of endophytism in the Arabidopsis root mycobiome.</title>
        <authorList>
            <person name="Mesny F."/>
            <person name="Miyauchi S."/>
            <person name="Thiergart T."/>
            <person name="Pickel B."/>
            <person name="Atanasova L."/>
            <person name="Karlsson M."/>
            <person name="Huettel B."/>
            <person name="Barry K.W."/>
            <person name="Haridas S."/>
            <person name="Chen C."/>
            <person name="Bauer D."/>
            <person name="Andreopoulos W."/>
            <person name="Pangilinan J."/>
            <person name="LaButti K."/>
            <person name="Riley R."/>
            <person name="Lipzen A."/>
            <person name="Clum A."/>
            <person name="Drula E."/>
            <person name="Henrissat B."/>
            <person name="Kohler A."/>
            <person name="Grigoriev I.V."/>
            <person name="Martin F.M."/>
            <person name="Hacquard S."/>
        </authorList>
    </citation>
    <scope>NUCLEOTIDE SEQUENCE</scope>
    <source>
        <strain evidence="2">MPI-CAGE-AT-0147</strain>
    </source>
</reference>
<proteinExistence type="predicted"/>
<keyword evidence="1" id="KW-1133">Transmembrane helix</keyword>
<keyword evidence="3" id="KW-1185">Reference proteome</keyword>
<dbReference type="OrthoDB" id="2533084at2759"/>
<protein>
    <submittedName>
        <fullName evidence="2">Uncharacterized protein</fullName>
    </submittedName>
</protein>
<name>A0A9P9JBF6_9HYPO</name>
<organism evidence="2 3">
    <name type="scientific">Dactylonectria macrodidyma</name>
    <dbReference type="NCBI Taxonomy" id="307937"/>
    <lineage>
        <taxon>Eukaryota</taxon>
        <taxon>Fungi</taxon>
        <taxon>Dikarya</taxon>
        <taxon>Ascomycota</taxon>
        <taxon>Pezizomycotina</taxon>
        <taxon>Sordariomycetes</taxon>
        <taxon>Hypocreomycetidae</taxon>
        <taxon>Hypocreales</taxon>
        <taxon>Nectriaceae</taxon>
        <taxon>Dactylonectria</taxon>
    </lineage>
</organism>
<accession>A0A9P9JBF6</accession>
<gene>
    <name evidence="2" type="ORF">EDB81DRAFT_757626</name>
</gene>